<feature type="domain" description="RNase H type-1" evidence="1">
    <location>
        <begin position="424"/>
        <end position="544"/>
    </location>
</feature>
<evidence type="ECO:0000259" key="1">
    <source>
        <dbReference type="Pfam" id="PF13456"/>
    </source>
</evidence>
<accession>A0A200RCL0</accession>
<dbReference type="InterPro" id="IPR052929">
    <property type="entry name" value="RNase_H-like_EbsB-rel"/>
</dbReference>
<dbReference type="GO" id="GO:0003964">
    <property type="term" value="F:RNA-directed DNA polymerase activity"/>
    <property type="evidence" value="ECO:0007669"/>
    <property type="project" value="UniProtKB-KW"/>
</dbReference>
<dbReference type="OMA" id="NDWISHH"/>
<keyword evidence="3" id="KW-0808">Transferase</keyword>
<comment type="caution">
    <text evidence="3">The sequence shown here is derived from an EMBL/GenBank/DDBJ whole genome shotgun (WGS) entry which is preliminary data.</text>
</comment>
<dbReference type="SUPFAM" id="SSF53098">
    <property type="entry name" value="Ribonuclease H-like"/>
    <property type="match status" value="1"/>
</dbReference>
<evidence type="ECO:0000313" key="3">
    <source>
        <dbReference type="EMBL" id="OVA20440.1"/>
    </source>
</evidence>
<dbReference type="OrthoDB" id="1001867at2759"/>
<dbReference type="PANTHER" id="PTHR47074">
    <property type="entry name" value="BNAC02G40300D PROTEIN"/>
    <property type="match status" value="1"/>
</dbReference>
<dbReference type="Pfam" id="PF13456">
    <property type="entry name" value="RVT_3"/>
    <property type="match status" value="1"/>
</dbReference>
<reference evidence="3 4" key="1">
    <citation type="journal article" date="2017" name="Mol. Plant">
        <title>The Genome of Medicinal Plant Macleaya cordata Provides New Insights into Benzylisoquinoline Alkaloids Metabolism.</title>
        <authorList>
            <person name="Liu X."/>
            <person name="Liu Y."/>
            <person name="Huang P."/>
            <person name="Ma Y."/>
            <person name="Qing Z."/>
            <person name="Tang Q."/>
            <person name="Cao H."/>
            <person name="Cheng P."/>
            <person name="Zheng Y."/>
            <person name="Yuan Z."/>
            <person name="Zhou Y."/>
            <person name="Liu J."/>
            <person name="Tang Z."/>
            <person name="Zhuo Y."/>
            <person name="Zhang Y."/>
            <person name="Yu L."/>
            <person name="Huang J."/>
            <person name="Yang P."/>
            <person name="Peng Q."/>
            <person name="Zhang J."/>
            <person name="Jiang W."/>
            <person name="Zhang Z."/>
            <person name="Lin K."/>
            <person name="Ro D.K."/>
            <person name="Chen X."/>
            <person name="Xiong X."/>
            <person name="Shang Y."/>
            <person name="Huang S."/>
            <person name="Zeng J."/>
        </authorList>
    </citation>
    <scope>NUCLEOTIDE SEQUENCE [LARGE SCALE GENOMIC DNA]</scope>
    <source>
        <strain evidence="4">cv. BLH2017</strain>
        <tissue evidence="3">Root</tissue>
    </source>
</reference>
<dbReference type="Proteomes" id="UP000195402">
    <property type="component" value="Unassembled WGS sequence"/>
</dbReference>
<keyword evidence="4" id="KW-1185">Reference proteome</keyword>
<dbReference type="InterPro" id="IPR036397">
    <property type="entry name" value="RNaseH_sf"/>
</dbReference>
<sequence length="574" mass="64283">MGFSGPAYTWCNKRALHSHIRERLDRVLATPSWCLTFKDAHVTHLPRLSSDHAPILLNTSTAKRYADTMVDVPAEFLNSSPTLSETTNANISVLQMILQMYTSWSGQHTNFAKSAVFFSKTVSSDRRIAIASNLGDGSNIRVFEDSWIPTLPNFKPTSVMCNHTSVTWVSDLFVQGTTTWNFNLLYSLFPPDEVDCILRIDVPQSRQSDSLIWLKTPTGKFSTKSFYATIQAEFPSTSGTISTFNWKKLWKLDRCPPKIKVFAWRLLQGCLAVRTIIGRFMPHVVQHCPLCGIHNETIDHLFVQCHVTKLILVVSPLGYRIEDDNLTISGLLNDWISHHTGQEVFQLGICLLWSLWSARNKAIFEMKEFFVSTVIKDAITLHTDYSFSCVDPNFVRISQQHIVESLPAQQLSWSPPSTHHVKINVDGANGVSSSACAAVARNSFGNFQGCGTLCYGRCLPEEAEAKAFMLGVQLALKFNYHSVIIEGDASNIVHYINGSTENIPWRIRATILDIRFFAQSIPSVIFTSVRRACNHVAHELAREALLFCVSDWWNATAPPSCIVNSLSADSSATR</sequence>
<dbReference type="Gene3D" id="3.30.420.10">
    <property type="entry name" value="Ribonuclease H-like superfamily/Ribonuclease H"/>
    <property type="match status" value="1"/>
</dbReference>
<dbReference type="InterPro" id="IPR044730">
    <property type="entry name" value="RNase_H-like_dom_plant"/>
</dbReference>
<dbReference type="Pfam" id="PF13966">
    <property type="entry name" value="zf-RVT"/>
    <property type="match status" value="1"/>
</dbReference>
<dbReference type="InterPro" id="IPR036691">
    <property type="entry name" value="Endo/exonu/phosph_ase_sf"/>
</dbReference>
<dbReference type="AlphaFoldDB" id="A0A200RCL0"/>
<dbReference type="InterPro" id="IPR012337">
    <property type="entry name" value="RNaseH-like_sf"/>
</dbReference>
<dbReference type="InterPro" id="IPR002156">
    <property type="entry name" value="RNaseH_domain"/>
</dbReference>
<name>A0A200RCL0_MACCD</name>
<evidence type="ECO:0000313" key="4">
    <source>
        <dbReference type="Proteomes" id="UP000195402"/>
    </source>
</evidence>
<dbReference type="GO" id="GO:0004523">
    <property type="term" value="F:RNA-DNA hybrid ribonuclease activity"/>
    <property type="evidence" value="ECO:0007669"/>
    <property type="project" value="InterPro"/>
</dbReference>
<evidence type="ECO:0000259" key="2">
    <source>
        <dbReference type="Pfam" id="PF13966"/>
    </source>
</evidence>
<dbReference type="STRING" id="56857.A0A200RCL0"/>
<protein>
    <submittedName>
        <fullName evidence="3">Reverse transcriptase zinc-binding domain</fullName>
    </submittedName>
</protein>
<dbReference type="Gene3D" id="3.60.10.10">
    <property type="entry name" value="Endonuclease/exonuclease/phosphatase"/>
    <property type="match status" value="1"/>
</dbReference>
<dbReference type="CDD" id="cd06222">
    <property type="entry name" value="RNase_H_like"/>
    <property type="match status" value="1"/>
</dbReference>
<keyword evidence="3" id="KW-0695">RNA-directed DNA polymerase</keyword>
<dbReference type="PANTHER" id="PTHR47074:SF11">
    <property type="entry name" value="REVERSE TRANSCRIPTASE-LIKE PROTEIN"/>
    <property type="match status" value="1"/>
</dbReference>
<organism evidence="3 4">
    <name type="scientific">Macleaya cordata</name>
    <name type="common">Five-seeded plume-poppy</name>
    <name type="synonym">Bocconia cordata</name>
    <dbReference type="NCBI Taxonomy" id="56857"/>
    <lineage>
        <taxon>Eukaryota</taxon>
        <taxon>Viridiplantae</taxon>
        <taxon>Streptophyta</taxon>
        <taxon>Embryophyta</taxon>
        <taxon>Tracheophyta</taxon>
        <taxon>Spermatophyta</taxon>
        <taxon>Magnoliopsida</taxon>
        <taxon>Ranunculales</taxon>
        <taxon>Papaveraceae</taxon>
        <taxon>Papaveroideae</taxon>
        <taxon>Macleaya</taxon>
    </lineage>
</organism>
<keyword evidence="3" id="KW-0548">Nucleotidyltransferase</keyword>
<proteinExistence type="predicted"/>
<dbReference type="InParanoid" id="A0A200RCL0"/>
<feature type="domain" description="Reverse transcriptase zinc-binding" evidence="2">
    <location>
        <begin position="221"/>
        <end position="309"/>
    </location>
</feature>
<dbReference type="InterPro" id="IPR026960">
    <property type="entry name" value="RVT-Znf"/>
</dbReference>
<dbReference type="SUPFAM" id="SSF56219">
    <property type="entry name" value="DNase I-like"/>
    <property type="match status" value="1"/>
</dbReference>
<dbReference type="EMBL" id="MVGT01000116">
    <property type="protein sequence ID" value="OVA20440.1"/>
    <property type="molecule type" value="Genomic_DNA"/>
</dbReference>
<gene>
    <name evidence="3" type="ORF">BVC80_1201g3</name>
</gene>
<dbReference type="GO" id="GO:0003676">
    <property type="term" value="F:nucleic acid binding"/>
    <property type="evidence" value="ECO:0007669"/>
    <property type="project" value="InterPro"/>
</dbReference>